<evidence type="ECO:0000313" key="2">
    <source>
        <dbReference type="Proteomes" id="UP000247591"/>
    </source>
</evidence>
<evidence type="ECO:0000313" key="1">
    <source>
        <dbReference type="EMBL" id="PYE15081.1"/>
    </source>
</evidence>
<dbReference type="AlphaFoldDB" id="A0A318RS29"/>
<gene>
    <name evidence="1" type="ORF">DFR67_111157</name>
</gene>
<proteinExistence type="predicted"/>
<dbReference type="Proteomes" id="UP000247591">
    <property type="component" value="Unassembled WGS sequence"/>
</dbReference>
<sequence length="47" mass="4970">MRRSIARMDSYTSPGDLVEVFCGGRPVPVKTSNILMGISVRGGVGDS</sequence>
<protein>
    <submittedName>
        <fullName evidence="1">Uncharacterized protein</fullName>
    </submittedName>
</protein>
<comment type="caution">
    <text evidence="1">The sequence shown here is derived from an EMBL/GenBank/DDBJ whole genome shotgun (WGS) entry which is preliminary data.</text>
</comment>
<reference evidence="1 2" key="1">
    <citation type="submission" date="2018-06" db="EMBL/GenBank/DDBJ databases">
        <title>Genomic Encyclopedia of Type Strains, Phase IV (KMG-IV): sequencing the most valuable type-strain genomes for metagenomic binning, comparative biology and taxonomic classification.</title>
        <authorList>
            <person name="Goeker M."/>
        </authorList>
    </citation>
    <scope>NUCLEOTIDE SEQUENCE [LARGE SCALE GENOMIC DNA]</scope>
    <source>
        <strain evidence="1 2">DSM 45521</strain>
    </source>
</reference>
<accession>A0A318RS29</accession>
<organism evidence="1 2">
    <name type="scientific">Williamsia limnetica</name>
    <dbReference type="NCBI Taxonomy" id="882452"/>
    <lineage>
        <taxon>Bacteria</taxon>
        <taxon>Bacillati</taxon>
        <taxon>Actinomycetota</taxon>
        <taxon>Actinomycetes</taxon>
        <taxon>Mycobacteriales</taxon>
        <taxon>Nocardiaceae</taxon>
        <taxon>Williamsia</taxon>
    </lineage>
</organism>
<keyword evidence="2" id="KW-1185">Reference proteome</keyword>
<name>A0A318RS29_WILLI</name>
<dbReference type="EMBL" id="QJSP01000011">
    <property type="protein sequence ID" value="PYE15081.1"/>
    <property type="molecule type" value="Genomic_DNA"/>
</dbReference>